<feature type="region of interest" description="Disordered" evidence="1">
    <location>
        <begin position="1"/>
        <end position="91"/>
    </location>
</feature>
<accession>A0A9P7GC67</accession>
<protein>
    <submittedName>
        <fullName evidence="2">Uncharacterized protein</fullName>
    </submittedName>
</protein>
<evidence type="ECO:0000313" key="2">
    <source>
        <dbReference type="EMBL" id="KAG5647867.1"/>
    </source>
</evidence>
<reference evidence="2" key="2">
    <citation type="submission" date="2021-10" db="EMBL/GenBank/DDBJ databases">
        <title>Phylogenomics reveals ancestral predisposition of the termite-cultivated fungus Termitomyces towards a domesticated lifestyle.</title>
        <authorList>
            <person name="Auxier B."/>
            <person name="Grum-Grzhimaylo A."/>
            <person name="Cardenas M.E."/>
            <person name="Lodge J.D."/>
            <person name="Laessoe T."/>
            <person name="Pedersen O."/>
            <person name="Smith M.E."/>
            <person name="Kuyper T.W."/>
            <person name="Franco-Molano E.A."/>
            <person name="Baroni T.J."/>
            <person name="Aanen D.K."/>
        </authorList>
    </citation>
    <scope>NUCLEOTIDE SEQUENCE</scope>
    <source>
        <strain evidence="2">AP01</strain>
        <tissue evidence="2">Mycelium</tissue>
    </source>
</reference>
<feature type="compositionally biased region" description="Low complexity" evidence="1">
    <location>
        <begin position="46"/>
        <end position="60"/>
    </location>
</feature>
<keyword evidence="3" id="KW-1185">Reference proteome</keyword>
<proteinExistence type="predicted"/>
<sequence length="250" mass="26811">MSPKKRDTSAPASPSASPTKRKLGAVVSDYDTRHKRARKSDPGLQPRTTRSVVTTTTPSTSGQAAPKRRGRTPNNAPKPASKSVATPSAPFSARREFFDGVVLNVRSVPASKGKEKAEYADEDLGEEDADGDREMPDEELDFVSRIESSLAGSNKENESIDMDTTYRNGAESEDDDAGNNPSTRVLENPIQTAAHKETIGAAGDVAELQDAEEGPEHLETIRVKEVNHVTLEDVSQFLAAVADGRPPANS</sequence>
<comment type="caution">
    <text evidence="2">The sequence shown here is derived from an EMBL/GenBank/DDBJ whole genome shotgun (WGS) entry which is preliminary data.</text>
</comment>
<dbReference type="OrthoDB" id="3892913at2759"/>
<feature type="region of interest" description="Disordered" evidence="1">
    <location>
        <begin position="110"/>
        <end position="184"/>
    </location>
</feature>
<feature type="compositionally biased region" description="Acidic residues" evidence="1">
    <location>
        <begin position="120"/>
        <end position="141"/>
    </location>
</feature>
<dbReference type="AlphaFoldDB" id="A0A9P7GC67"/>
<feature type="compositionally biased region" description="Low complexity" evidence="1">
    <location>
        <begin position="9"/>
        <end position="18"/>
    </location>
</feature>
<evidence type="ECO:0000256" key="1">
    <source>
        <dbReference type="SAM" id="MobiDB-lite"/>
    </source>
</evidence>
<evidence type="ECO:0000313" key="3">
    <source>
        <dbReference type="Proteomes" id="UP000775547"/>
    </source>
</evidence>
<dbReference type="Proteomes" id="UP000775547">
    <property type="component" value="Unassembled WGS sequence"/>
</dbReference>
<organism evidence="2 3">
    <name type="scientific">Asterophora parasitica</name>
    <dbReference type="NCBI Taxonomy" id="117018"/>
    <lineage>
        <taxon>Eukaryota</taxon>
        <taxon>Fungi</taxon>
        <taxon>Dikarya</taxon>
        <taxon>Basidiomycota</taxon>
        <taxon>Agaricomycotina</taxon>
        <taxon>Agaricomycetes</taxon>
        <taxon>Agaricomycetidae</taxon>
        <taxon>Agaricales</taxon>
        <taxon>Tricholomatineae</taxon>
        <taxon>Lyophyllaceae</taxon>
        <taxon>Asterophora</taxon>
    </lineage>
</organism>
<gene>
    <name evidence="2" type="ORF">DXG03_007791</name>
</gene>
<reference evidence="2" key="1">
    <citation type="submission" date="2020-07" db="EMBL/GenBank/DDBJ databases">
        <authorList>
            <person name="Nieuwenhuis M."/>
            <person name="Van De Peppel L.J.J."/>
        </authorList>
    </citation>
    <scope>NUCLEOTIDE SEQUENCE</scope>
    <source>
        <strain evidence="2">AP01</strain>
        <tissue evidence="2">Mycelium</tissue>
    </source>
</reference>
<name>A0A9P7GC67_9AGAR</name>
<dbReference type="EMBL" id="JABCKV010000006">
    <property type="protein sequence ID" value="KAG5647867.1"/>
    <property type="molecule type" value="Genomic_DNA"/>
</dbReference>